<dbReference type="EMBL" id="WKKX01000313">
    <property type="protein sequence ID" value="MSE08527.1"/>
    <property type="molecule type" value="Genomic_DNA"/>
</dbReference>
<evidence type="ECO:0000313" key="1">
    <source>
        <dbReference type="EMBL" id="MSE08527.1"/>
    </source>
</evidence>
<accession>A0A7X2MFN0</accession>
<proteinExistence type="predicted"/>
<sequence length="62" mass="7492">MKDKILYDFLLGFLAKFWTEVVQNFSLILKKMNRKIYVEEVKFYGENDKKVGRIFSDFFGEN</sequence>
<name>A0A7X2MFN0_9LACO</name>
<organism evidence="1 2">
    <name type="scientific">Ligilactobacillus salivarius</name>
    <dbReference type="NCBI Taxonomy" id="1624"/>
    <lineage>
        <taxon>Bacteria</taxon>
        <taxon>Bacillati</taxon>
        <taxon>Bacillota</taxon>
        <taxon>Bacilli</taxon>
        <taxon>Lactobacillales</taxon>
        <taxon>Lactobacillaceae</taxon>
        <taxon>Ligilactobacillus</taxon>
    </lineage>
</organism>
<dbReference type="Proteomes" id="UP000467635">
    <property type="component" value="Unassembled WGS sequence"/>
</dbReference>
<evidence type="ECO:0000313" key="2">
    <source>
        <dbReference type="Proteomes" id="UP000467635"/>
    </source>
</evidence>
<reference evidence="1 2" key="1">
    <citation type="submission" date="2019-11" db="EMBL/GenBank/DDBJ databases">
        <title>Draft Genome Sequence of Plant Growth-Promoting Rhizosphere-Associated Bacteria.</title>
        <authorList>
            <person name="Vasilyev I.Y."/>
            <person name="Radchenko V."/>
            <person name="Ilnitskaya E.V."/>
        </authorList>
    </citation>
    <scope>NUCLEOTIDE SEQUENCE [LARGE SCALE GENOMIC DNA]</scope>
    <source>
        <strain evidence="1 2">VRA_01-1sq_f</strain>
    </source>
</reference>
<dbReference type="AlphaFoldDB" id="A0A7X2MFN0"/>
<gene>
    <name evidence="1" type="ORF">GKC33_07370</name>
</gene>
<protein>
    <submittedName>
        <fullName evidence="1">Uncharacterized protein</fullName>
    </submittedName>
</protein>
<comment type="caution">
    <text evidence="1">The sequence shown here is derived from an EMBL/GenBank/DDBJ whole genome shotgun (WGS) entry which is preliminary data.</text>
</comment>